<dbReference type="PROSITE" id="PS00463">
    <property type="entry name" value="ZN2_CY6_FUNGAL_1"/>
    <property type="match status" value="1"/>
</dbReference>
<gene>
    <name evidence="5" type="ORF">B0I35DRAFT_32376</name>
</gene>
<keyword evidence="2" id="KW-0539">Nucleus</keyword>
<feature type="region of interest" description="Disordered" evidence="3">
    <location>
        <begin position="87"/>
        <end position="159"/>
    </location>
</feature>
<dbReference type="GO" id="GO:0000981">
    <property type="term" value="F:DNA-binding transcription factor activity, RNA polymerase II-specific"/>
    <property type="evidence" value="ECO:0007669"/>
    <property type="project" value="InterPro"/>
</dbReference>
<dbReference type="InterPro" id="IPR001138">
    <property type="entry name" value="Zn2Cys6_DnaBD"/>
</dbReference>
<dbReference type="Gene3D" id="4.10.240.10">
    <property type="entry name" value="Zn(2)-C6 fungal-type DNA-binding domain"/>
    <property type="match status" value="1"/>
</dbReference>
<dbReference type="InterPro" id="IPR036864">
    <property type="entry name" value="Zn2-C6_fun-type_DNA-bd_sf"/>
</dbReference>
<dbReference type="PROSITE" id="PS50048">
    <property type="entry name" value="ZN2_CY6_FUNGAL_2"/>
    <property type="match status" value="1"/>
</dbReference>
<proteinExistence type="predicted"/>
<evidence type="ECO:0000313" key="5">
    <source>
        <dbReference type="EMBL" id="KAH7328988.1"/>
    </source>
</evidence>
<dbReference type="GO" id="GO:0005634">
    <property type="term" value="C:nucleus"/>
    <property type="evidence" value="ECO:0007669"/>
    <property type="project" value="UniProtKB-SubCell"/>
</dbReference>
<feature type="region of interest" description="Disordered" evidence="3">
    <location>
        <begin position="184"/>
        <end position="206"/>
    </location>
</feature>
<feature type="domain" description="Zn(2)-C6 fungal-type" evidence="4">
    <location>
        <begin position="19"/>
        <end position="49"/>
    </location>
</feature>
<reference evidence="5" key="1">
    <citation type="journal article" date="2021" name="Nat. Commun.">
        <title>Genetic determinants of endophytism in the Arabidopsis root mycobiome.</title>
        <authorList>
            <person name="Mesny F."/>
            <person name="Miyauchi S."/>
            <person name="Thiergart T."/>
            <person name="Pickel B."/>
            <person name="Atanasova L."/>
            <person name="Karlsson M."/>
            <person name="Huettel B."/>
            <person name="Barry K.W."/>
            <person name="Haridas S."/>
            <person name="Chen C."/>
            <person name="Bauer D."/>
            <person name="Andreopoulos W."/>
            <person name="Pangilinan J."/>
            <person name="LaButti K."/>
            <person name="Riley R."/>
            <person name="Lipzen A."/>
            <person name="Clum A."/>
            <person name="Drula E."/>
            <person name="Henrissat B."/>
            <person name="Kohler A."/>
            <person name="Grigoriev I.V."/>
            <person name="Martin F.M."/>
            <person name="Hacquard S."/>
        </authorList>
    </citation>
    <scope>NUCLEOTIDE SEQUENCE</scope>
    <source>
        <strain evidence="5">MPI-CAGE-CH-0235</strain>
    </source>
</reference>
<feature type="compositionally biased region" description="Polar residues" evidence="3">
    <location>
        <begin position="186"/>
        <end position="200"/>
    </location>
</feature>
<dbReference type="GO" id="GO:0008270">
    <property type="term" value="F:zinc ion binding"/>
    <property type="evidence" value="ECO:0007669"/>
    <property type="project" value="InterPro"/>
</dbReference>
<organism evidence="5 6">
    <name type="scientific">Stachybotrys elegans</name>
    <dbReference type="NCBI Taxonomy" id="80388"/>
    <lineage>
        <taxon>Eukaryota</taxon>
        <taxon>Fungi</taxon>
        <taxon>Dikarya</taxon>
        <taxon>Ascomycota</taxon>
        <taxon>Pezizomycotina</taxon>
        <taxon>Sordariomycetes</taxon>
        <taxon>Hypocreomycetidae</taxon>
        <taxon>Hypocreales</taxon>
        <taxon>Stachybotryaceae</taxon>
        <taxon>Stachybotrys</taxon>
    </lineage>
</organism>
<dbReference type="EMBL" id="JAGPNK010000001">
    <property type="protein sequence ID" value="KAH7328988.1"/>
    <property type="molecule type" value="Genomic_DNA"/>
</dbReference>
<feature type="compositionally biased region" description="Low complexity" evidence="3">
    <location>
        <begin position="121"/>
        <end position="140"/>
    </location>
</feature>
<evidence type="ECO:0000259" key="4">
    <source>
        <dbReference type="PROSITE" id="PS50048"/>
    </source>
</evidence>
<accession>A0A8K0T2H2</accession>
<protein>
    <submittedName>
        <fullName evidence="5">Fungal-specific transcription factor domain-containing protein</fullName>
    </submittedName>
</protein>
<evidence type="ECO:0000256" key="3">
    <source>
        <dbReference type="SAM" id="MobiDB-lite"/>
    </source>
</evidence>
<dbReference type="PANTHER" id="PTHR37534:SF43">
    <property type="entry name" value="FINGER DOMAIN PROTEIN, PUTATIVE (AFU_ORTHOLOGUE AFUA_1G01850)-RELATED"/>
    <property type="match status" value="1"/>
</dbReference>
<evidence type="ECO:0000313" key="6">
    <source>
        <dbReference type="Proteomes" id="UP000813444"/>
    </source>
</evidence>
<comment type="caution">
    <text evidence="5">The sequence shown here is derived from an EMBL/GenBank/DDBJ whole genome shotgun (WGS) entry which is preliminary data.</text>
</comment>
<dbReference type="Pfam" id="PF11951">
    <property type="entry name" value="Fungal_trans_2"/>
    <property type="match status" value="1"/>
</dbReference>
<dbReference type="SMART" id="SM00066">
    <property type="entry name" value="GAL4"/>
    <property type="match status" value="1"/>
</dbReference>
<dbReference type="PANTHER" id="PTHR37534">
    <property type="entry name" value="TRANSCRIPTIONAL ACTIVATOR PROTEIN UGA3"/>
    <property type="match status" value="1"/>
</dbReference>
<dbReference type="AlphaFoldDB" id="A0A8K0T2H2"/>
<name>A0A8K0T2H2_9HYPO</name>
<feature type="compositionally biased region" description="Polar residues" evidence="3">
    <location>
        <begin position="92"/>
        <end position="120"/>
    </location>
</feature>
<keyword evidence="6" id="KW-1185">Reference proteome</keyword>
<evidence type="ECO:0000256" key="2">
    <source>
        <dbReference type="ARBA" id="ARBA00023242"/>
    </source>
</evidence>
<dbReference type="InterPro" id="IPR021858">
    <property type="entry name" value="Fun_TF"/>
</dbReference>
<sequence length="811" mass="90031">MPRRKLPGAPEPKRRSRTGCWPCKGRKVKCGEEHPICKNCERTGDACDYSIRLNWDSRKNKPFALTDSGPDNSNVREPSLCQWPVPAGGHVSPSNSTARGDQDPSYFTNSFIPSSYTDRPTTTSSSATVGTTAAAPTSAALDPSGGAKQPADDLHTDWPYTDDVKQVLARASARRNSLRRRLVNSGGSMNTNLSLQTMSPVTEPARKRHKRANSVMGAPDYDAFDLNTPPAPYVSPALAPGTSPLIPLMQLKSIVSSPLTPGGASSYSDDALYSSRWSEPHAHQSPGTWCSVGSESTGSPVARHWETSSQFGHAETRQNLGAAPGYEAGRLYGYDLGKQDEDIVKNDDAKAISRIADGMRDTPPHGAVDSIPEDAIPTSGLGLHMPGIEPGILERGYYDRTVPVLIPWELEPLPDKLRENPMDLMYFHHFLDHTARVLVPYHDPQSNPFRTILPKMAVENDYLLSLVLAYSASHRARLLRTQEPAMRMAQWVEDIFPTLRAAVNNTSDPVSDANLASAIMLASLEIVSPKAFGYSIPWQQHLRLAREMVGRRLTDIKSYRTSVQQGRHCWFLWSWFAYLDVLGSFSLRPDGAGSPSIWLQEFVGEVMKDIDEIDCIMGFSARCALLLAQTAELATRCDSERIGPDRRAWPDWIPGIAVRERARQLETELTTSLQQSCNPCRHMRNGRMREVVLAEILATNRAFHWAGLVHIQRRVLGKPREHADVQGPVREILQCMEHIRLGGTAETGLLFPMFTAGCEILDERGRGLMLGRFKSAEGSGLMQVCRARQLMERSWEEDRPWETLVEDEFIG</sequence>
<comment type="subcellular location">
    <subcellularLocation>
        <location evidence="1">Nucleus</location>
    </subcellularLocation>
</comment>
<evidence type="ECO:0000256" key="1">
    <source>
        <dbReference type="ARBA" id="ARBA00004123"/>
    </source>
</evidence>
<dbReference type="OrthoDB" id="5229455at2759"/>
<dbReference type="Proteomes" id="UP000813444">
    <property type="component" value="Unassembled WGS sequence"/>
</dbReference>
<dbReference type="GO" id="GO:0045944">
    <property type="term" value="P:positive regulation of transcription by RNA polymerase II"/>
    <property type="evidence" value="ECO:0007669"/>
    <property type="project" value="TreeGrafter"/>
</dbReference>
<dbReference type="SUPFAM" id="SSF57701">
    <property type="entry name" value="Zn2/Cys6 DNA-binding domain"/>
    <property type="match status" value="1"/>
</dbReference>
<dbReference type="Pfam" id="PF00172">
    <property type="entry name" value="Zn_clus"/>
    <property type="match status" value="1"/>
</dbReference>
<dbReference type="CDD" id="cd00067">
    <property type="entry name" value="GAL4"/>
    <property type="match status" value="1"/>
</dbReference>
<dbReference type="GO" id="GO:0000976">
    <property type="term" value="F:transcription cis-regulatory region binding"/>
    <property type="evidence" value="ECO:0007669"/>
    <property type="project" value="TreeGrafter"/>
</dbReference>